<organism evidence="2 3">
    <name type="scientific">Rhizobium sullae</name>
    <name type="common">Rhizobium hedysari</name>
    <dbReference type="NCBI Taxonomy" id="50338"/>
    <lineage>
        <taxon>Bacteria</taxon>
        <taxon>Pseudomonadati</taxon>
        <taxon>Pseudomonadota</taxon>
        <taxon>Alphaproteobacteria</taxon>
        <taxon>Hyphomicrobiales</taxon>
        <taxon>Rhizobiaceae</taxon>
        <taxon>Rhizobium/Agrobacterium group</taxon>
        <taxon>Rhizobium</taxon>
    </lineage>
</organism>
<reference evidence="2 3" key="1">
    <citation type="submission" date="2019-03" db="EMBL/GenBank/DDBJ databases">
        <title>Genomic Encyclopedia of Type Strains, Phase IV (KMG-V): Genome sequencing to study the core and pangenomes of soil and plant-associated prokaryotes.</title>
        <authorList>
            <person name="Whitman W."/>
        </authorList>
    </citation>
    <scope>NUCLEOTIDE SEQUENCE [LARGE SCALE GENOMIC DNA]</scope>
    <source>
        <strain evidence="2 3">Hc14</strain>
    </source>
</reference>
<evidence type="ECO:0000313" key="2">
    <source>
        <dbReference type="EMBL" id="TCU13746.1"/>
    </source>
</evidence>
<dbReference type="EMBL" id="SMBH01000011">
    <property type="protein sequence ID" value="TCU13746.1"/>
    <property type="molecule type" value="Genomic_DNA"/>
</dbReference>
<accession>A0A4R3Q734</accession>
<sequence>MTLVDTLNARRRLRNPAIRLTEELDAAVAAIAVSFPGYEKSSMLTVEQMISALTKGVSDWEWTDVTVGQVTIVMRAWLSNQVVLSPPLENFLRAEISASTNVALLQSVCEAYLEEWNENHARTMWLLNVIKERLEHLPVNWQRTFNSLPELLDHSHGPDALAARLVVEEDPYKWLVANGVAYPHAGSFMRELHTSFLKAFSLVDTRDRIDVLFRWILPAGKPSMENGRAANAVDKLLEPWTRNQPDAALRAHLLDLLMDAYGDPRNHKPEFWSLVSPDSRKVVVRWLAGQSMDALLSIITRVTTKNHMWEPRHRFWKGLYDRGLIEEAWIALSREAISISDELLKNTQNPIYSMVSRQTARGERKDTCLLIMRIQRFIILEGSHDYRVHVFDQNDPHAPKFYEEAYDADAMRLPAHDPNTKIHDQFGAWRQWVESRIR</sequence>
<feature type="domain" description="Zorya protein ZorC EH" evidence="1">
    <location>
        <begin position="23"/>
        <end position="421"/>
    </location>
</feature>
<gene>
    <name evidence="2" type="ORF">EV132_111179</name>
</gene>
<dbReference type="AlphaFoldDB" id="A0A4R3Q734"/>
<protein>
    <submittedName>
        <fullName evidence="2">EH signature protein</fullName>
    </submittedName>
</protein>
<evidence type="ECO:0000313" key="3">
    <source>
        <dbReference type="Proteomes" id="UP000294576"/>
    </source>
</evidence>
<comment type="caution">
    <text evidence="2">The sequence shown here is derived from an EMBL/GenBank/DDBJ whole genome shotgun (WGS) entry which is preliminary data.</text>
</comment>
<evidence type="ECO:0000259" key="1">
    <source>
        <dbReference type="Pfam" id="PF15611"/>
    </source>
</evidence>
<dbReference type="Pfam" id="PF15611">
    <property type="entry name" value="EH_Signature"/>
    <property type="match status" value="1"/>
</dbReference>
<dbReference type="InterPro" id="IPR028943">
    <property type="entry name" value="ZorC_EH_Signature_dom"/>
</dbReference>
<name>A0A4R3Q734_RHISU</name>
<proteinExistence type="predicted"/>
<dbReference type="Proteomes" id="UP000294576">
    <property type="component" value="Unassembled WGS sequence"/>
</dbReference>
<dbReference type="RefSeq" id="WP_165928257.1">
    <property type="nucleotide sequence ID" value="NZ_SMBH01000011.1"/>
</dbReference>